<protein>
    <submittedName>
        <fullName evidence="1">WD repeat-containing protein 73</fullName>
    </submittedName>
</protein>
<dbReference type="InterPro" id="IPR015943">
    <property type="entry name" value="WD40/YVTN_repeat-like_dom_sf"/>
</dbReference>
<organism evidence="1 2">
    <name type="scientific">Geodia barretti</name>
    <name type="common">Barrett's horny sponge</name>
    <dbReference type="NCBI Taxonomy" id="519541"/>
    <lineage>
        <taxon>Eukaryota</taxon>
        <taxon>Metazoa</taxon>
        <taxon>Porifera</taxon>
        <taxon>Demospongiae</taxon>
        <taxon>Heteroscleromorpha</taxon>
        <taxon>Tetractinellida</taxon>
        <taxon>Astrophorina</taxon>
        <taxon>Geodiidae</taxon>
        <taxon>Geodia</taxon>
    </lineage>
</organism>
<gene>
    <name evidence="1" type="ORF">GBAR_LOCUS7368</name>
</gene>
<sequence length="398" mass="43510">MAVSRGYEADEEKDWVLDSLDRYERLHVFELQEPTLCMEWSHDGTALFLAGFSQVKHNELLQLILPEKLIAADKQTLLAGRDFKISRGALAKGPIHHIRCADQIRNVIITSGLGPELTVWEPDPGSPDLLVSTGNVATPTPTSTDPDTTELLISWTFGHPQSLVSGSSLNTLQVTDLNTLQPLWSYTPKDKRGSDVAIHAVESLSGENHIFLTCSDRGELILWDSRVPGTGSLKFSPSPTTGASSGGTEGGHAMAVCGNKCATLSDRGRLRIFDRRGASWIPQASCASLSSTAHDTMPSWSQFNTTGTKPITPCVQFSQSSNELSVSGPGRGVAIYDIVSWSNDITNPSPVFLHEGHEVDNPLCRVTVHSWHPTFHSMILSCDSDGVMHAWQWRKDRN</sequence>
<dbReference type="PANTHER" id="PTHR46947:SF1">
    <property type="entry name" value="WD REPEAT-CONTAINING PROTEIN 73"/>
    <property type="match status" value="1"/>
</dbReference>
<accession>A0AA35WFD4</accession>
<dbReference type="GO" id="GO:0000922">
    <property type="term" value="C:spindle pole"/>
    <property type="evidence" value="ECO:0007669"/>
    <property type="project" value="TreeGrafter"/>
</dbReference>
<dbReference type="PANTHER" id="PTHR46947">
    <property type="entry name" value="WD REPEAT-CONTAINING PROTEIN 73"/>
    <property type="match status" value="1"/>
</dbReference>
<proteinExistence type="predicted"/>
<dbReference type="GO" id="GO:0031122">
    <property type="term" value="P:cytoplasmic microtubule organization"/>
    <property type="evidence" value="ECO:0007669"/>
    <property type="project" value="TreeGrafter"/>
</dbReference>
<dbReference type="Gene3D" id="2.130.10.10">
    <property type="entry name" value="YVTN repeat-like/Quinoprotein amine dehydrogenase"/>
    <property type="match status" value="1"/>
</dbReference>
<dbReference type="InterPro" id="IPR042795">
    <property type="entry name" value="Wdr73"/>
</dbReference>
<comment type="caution">
    <text evidence="1">The sequence shown here is derived from an EMBL/GenBank/DDBJ whole genome shotgun (WGS) entry which is preliminary data.</text>
</comment>
<name>A0AA35WFD4_GEOBA</name>
<reference evidence="1" key="1">
    <citation type="submission" date="2023-03" db="EMBL/GenBank/DDBJ databases">
        <authorList>
            <person name="Steffen K."/>
            <person name="Cardenas P."/>
        </authorList>
    </citation>
    <scope>NUCLEOTIDE SEQUENCE</scope>
</reference>
<dbReference type="InterPro" id="IPR036322">
    <property type="entry name" value="WD40_repeat_dom_sf"/>
</dbReference>
<evidence type="ECO:0000313" key="2">
    <source>
        <dbReference type="Proteomes" id="UP001174909"/>
    </source>
</evidence>
<dbReference type="SUPFAM" id="SSF50978">
    <property type="entry name" value="WD40 repeat-like"/>
    <property type="match status" value="1"/>
</dbReference>
<keyword evidence="2" id="KW-1185">Reference proteome</keyword>
<dbReference type="GO" id="GO:0005829">
    <property type="term" value="C:cytosol"/>
    <property type="evidence" value="ECO:0007669"/>
    <property type="project" value="TreeGrafter"/>
</dbReference>
<dbReference type="AlphaFoldDB" id="A0AA35WFD4"/>
<evidence type="ECO:0000313" key="1">
    <source>
        <dbReference type="EMBL" id="CAI8011412.1"/>
    </source>
</evidence>
<dbReference type="EMBL" id="CASHTH010001102">
    <property type="protein sequence ID" value="CAI8011412.1"/>
    <property type="molecule type" value="Genomic_DNA"/>
</dbReference>
<dbReference type="Proteomes" id="UP001174909">
    <property type="component" value="Unassembled WGS sequence"/>
</dbReference>